<name>A0A553HNH7_9PEZI</name>
<evidence type="ECO:0000313" key="6">
    <source>
        <dbReference type="Proteomes" id="UP000319160"/>
    </source>
</evidence>
<dbReference type="AlphaFoldDB" id="A0A553HNH7"/>
<keyword evidence="3" id="KW-0342">GTP-binding</keyword>
<dbReference type="InterPro" id="IPR003578">
    <property type="entry name" value="Small_GTPase_Rho"/>
</dbReference>
<dbReference type="Pfam" id="PF00071">
    <property type="entry name" value="Ras"/>
    <property type="match status" value="1"/>
</dbReference>
<reference evidence="6" key="1">
    <citation type="submission" date="2019-06" db="EMBL/GenBank/DDBJ databases">
        <title>Draft genome sequence of the griseofulvin-producing fungus Xylaria cubensis strain G536.</title>
        <authorList>
            <person name="Mead M.E."/>
            <person name="Raja H.A."/>
            <person name="Steenwyk J.L."/>
            <person name="Knowles S.L."/>
            <person name="Oberlies N.H."/>
            <person name="Rokas A."/>
        </authorList>
    </citation>
    <scope>NUCLEOTIDE SEQUENCE [LARGE SCALE GENOMIC DNA]</scope>
    <source>
        <strain evidence="6">G536</strain>
    </source>
</reference>
<dbReference type="CDD" id="cd00157">
    <property type="entry name" value="Rho"/>
    <property type="match status" value="1"/>
</dbReference>
<feature type="compositionally biased region" description="Polar residues" evidence="4">
    <location>
        <begin position="7"/>
        <end position="21"/>
    </location>
</feature>
<protein>
    <submittedName>
        <fullName evidence="5">Uncharacterized protein</fullName>
    </submittedName>
</protein>
<dbReference type="PROSITE" id="PS51419">
    <property type="entry name" value="RAB"/>
    <property type="match status" value="1"/>
</dbReference>
<dbReference type="OrthoDB" id="25896at2759"/>
<feature type="region of interest" description="Disordered" evidence="4">
    <location>
        <begin position="143"/>
        <end position="168"/>
    </location>
</feature>
<dbReference type="SMART" id="SM00174">
    <property type="entry name" value="RHO"/>
    <property type="match status" value="1"/>
</dbReference>
<dbReference type="PROSITE" id="PS51420">
    <property type="entry name" value="RHO"/>
    <property type="match status" value="1"/>
</dbReference>
<dbReference type="SMART" id="SM00175">
    <property type="entry name" value="RAB"/>
    <property type="match status" value="1"/>
</dbReference>
<dbReference type="InterPro" id="IPR001806">
    <property type="entry name" value="Small_GTPase"/>
</dbReference>
<dbReference type="SUPFAM" id="SSF52540">
    <property type="entry name" value="P-loop containing nucleoside triphosphate hydrolases"/>
    <property type="match status" value="1"/>
</dbReference>
<evidence type="ECO:0000256" key="1">
    <source>
        <dbReference type="ARBA" id="ARBA00022481"/>
    </source>
</evidence>
<dbReference type="GO" id="GO:0005525">
    <property type="term" value="F:GTP binding"/>
    <property type="evidence" value="ECO:0007669"/>
    <property type="project" value="UniProtKB-KW"/>
</dbReference>
<dbReference type="PANTHER" id="PTHR24072">
    <property type="entry name" value="RHO FAMILY GTPASE"/>
    <property type="match status" value="1"/>
</dbReference>
<dbReference type="InterPro" id="IPR027417">
    <property type="entry name" value="P-loop_NTPase"/>
</dbReference>
<feature type="region of interest" description="Disordered" evidence="4">
    <location>
        <begin position="75"/>
        <end position="117"/>
    </location>
</feature>
<dbReference type="SMART" id="SM00173">
    <property type="entry name" value="RAS"/>
    <property type="match status" value="1"/>
</dbReference>
<dbReference type="InterPro" id="IPR005225">
    <property type="entry name" value="Small_GTP-bd"/>
</dbReference>
<comment type="caution">
    <text evidence="5">The sequence shown here is derived from an EMBL/GenBank/DDBJ whole genome shotgun (WGS) entry which is preliminary data.</text>
</comment>
<keyword evidence="6" id="KW-1185">Reference proteome</keyword>
<evidence type="ECO:0000313" key="5">
    <source>
        <dbReference type="EMBL" id="TRX89514.1"/>
    </source>
</evidence>
<proteinExistence type="predicted"/>
<feature type="region of interest" description="Disordered" evidence="4">
    <location>
        <begin position="1"/>
        <end position="24"/>
    </location>
</feature>
<dbReference type="STRING" id="2512241.A0A553HNH7"/>
<keyword evidence="2" id="KW-0547">Nucleotide-binding</keyword>
<dbReference type="Proteomes" id="UP000319160">
    <property type="component" value="Unassembled WGS sequence"/>
</dbReference>
<evidence type="ECO:0000256" key="2">
    <source>
        <dbReference type="ARBA" id="ARBA00022741"/>
    </source>
</evidence>
<dbReference type="PRINTS" id="PR00449">
    <property type="entry name" value="RASTRNSFRMNG"/>
</dbReference>
<organism evidence="5 6">
    <name type="scientific">Xylaria flabelliformis</name>
    <dbReference type="NCBI Taxonomy" id="2512241"/>
    <lineage>
        <taxon>Eukaryota</taxon>
        <taxon>Fungi</taxon>
        <taxon>Dikarya</taxon>
        <taxon>Ascomycota</taxon>
        <taxon>Pezizomycotina</taxon>
        <taxon>Sordariomycetes</taxon>
        <taxon>Xylariomycetidae</taxon>
        <taxon>Xylariales</taxon>
        <taxon>Xylariaceae</taxon>
        <taxon>Xylaria</taxon>
    </lineage>
</organism>
<dbReference type="Gene3D" id="3.40.50.300">
    <property type="entry name" value="P-loop containing nucleotide triphosphate hydrolases"/>
    <property type="match status" value="1"/>
</dbReference>
<keyword evidence="1" id="KW-0488">Methylation</keyword>
<evidence type="ECO:0000256" key="3">
    <source>
        <dbReference type="ARBA" id="ARBA00023134"/>
    </source>
</evidence>
<dbReference type="PROSITE" id="PS51421">
    <property type="entry name" value="RAS"/>
    <property type="match status" value="1"/>
</dbReference>
<dbReference type="GO" id="GO:0007264">
    <property type="term" value="P:small GTPase-mediated signal transduction"/>
    <property type="evidence" value="ECO:0007669"/>
    <property type="project" value="InterPro"/>
</dbReference>
<dbReference type="NCBIfam" id="TIGR00231">
    <property type="entry name" value="small_GTP"/>
    <property type="match status" value="1"/>
</dbReference>
<gene>
    <name evidence="5" type="ORF">FHL15_009558</name>
</gene>
<sequence>MDLNPFATPSKSDISSSTRPSQEYHVPASTSFGFSFSDFWKPAKEPILQWIQELPSPVKPNQVLEPARYHTLKHSLDYDGTDDGSSFDDHRHKRARTSSAARSRPVPESRRSRLVNSSRDLVRRVSDGCRSVVARDRKRKIPRKPDSLVLRGGTPAPEPTPSPGTPSFTLIDRPKMRFVFVGDAKCGKSSILLRFYRDTFTLHYKPTMYELFHKGIAVDEQSTDIELWDTAGDVRLEQLERLSYLAWDAVFLCFSVDSERSFNNARTQWTTQIRRYTRGAPLILVGTKTDQRVGASLWAPLYPHLDSKITATEGTMTATEIGAIKYVECSAKTGQGINGVLEEGVRAVFHRRAAHEKHEMKNNNRLSGVSEFLCFK</sequence>
<evidence type="ECO:0000256" key="4">
    <source>
        <dbReference type="SAM" id="MobiDB-lite"/>
    </source>
</evidence>
<dbReference type="GO" id="GO:0003924">
    <property type="term" value="F:GTPase activity"/>
    <property type="evidence" value="ECO:0007669"/>
    <property type="project" value="InterPro"/>
</dbReference>
<accession>A0A553HNH7</accession>
<dbReference type="EMBL" id="VFLP01000066">
    <property type="protein sequence ID" value="TRX89514.1"/>
    <property type="molecule type" value="Genomic_DNA"/>
</dbReference>